<reference evidence="3 4" key="1">
    <citation type="submission" date="2020-08" db="EMBL/GenBank/DDBJ databases">
        <title>Genomic Encyclopedia of Type Strains, Phase IV (KMG-IV): sequencing the most valuable type-strain genomes for metagenomic binning, comparative biology and taxonomic classification.</title>
        <authorList>
            <person name="Goeker M."/>
        </authorList>
    </citation>
    <scope>NUCLEOTIDE SEQUENCE [LARGE SCALE GENOMIC DNA]</scope>
    <source>
        <strain evidence="3 4">DSM 27568</strain>
    </source>
</reference>
<name>A0A7W6FWV9_9SPHN</name>
<dbReference type="Gene3D" id="3.40.50.720">
    <property type="entry name" value="NAD(P)-binding Rossmann-like Domain"/>
    <property type="match status" value="1"/>
</dbReference>
<dbReference type="InterPro" id="IPR002347">
    <property type="entry name" value="SDR_fam"/>
</dbReference>
<evidence type="ECO:0000313" key="4">
    <source>
        <dbReference type="Proteomes" id="UP000561459"/>
    </source>
</evidence>
<dbReference type="PANTHER" id="PTHR34075:SF5">
    <property type="entry name" value="BLR3430 PROTEIN"/>
    <property type="match status" value="1"/>
</dbReference>
<dbReference type="PANTHER" id="PTHR34075">
    <property type="entry name" value="BLR3430 PROTEIN"/>
    <property type="match status" value="1"/>
</dbReference>
<evidence type="ECO:0000256" key="1">
    <source>
        <dbReference type="SAM" id="MobiDB-lite"/>
    </source>
</evidence>
<sequence length="392" mass="41527">MSLRPKPEKRDPLARKVERHVPPGQRSRAAHALAARAATGRFVLQQCADCQAVTYPPRDVCPQCWGDLVWQDQPRGATLLAETTIRATTDLYFRQLLPWRIGTVALDAGPTAIAHLSPTLAVGARAEIRLMLDKGGNAALFALAAGETPDMTDTQWREFVVPVRGSTVLVTDAGHPVGRAVVEALKAAGAASIVAGIAPPATAPAIEGVRFVSLDLTDTRSVSECLTDIAGPLDIVVNTARFVRPGQGLLDQKRALDVGVLGLLRLTQGCGPMLRGRPSAAFVDVISATALAPDAAYPAFSAAEAARLSLLHSFRHEMRGANARVISLLVGAVDDADHQSVPLPKVAPARIGKGVVEALEQGLETHCIGDTATEAMQRWSADPALFIRENSL</sequence>
<dbReference type="InterPro" id="IPR036291">
    <property type="entry name" value="NAD(P)-bd_dom_sf"/>
</dbReference>
<dbReference type="AlphaFoldDB" id="A0A7W6FWV9"/>
<proteinExistence type="predicted"/>
<dbReference type="SUPFAM" id="SSF50249">
    <property type="entry name" value="Nucleic acid-binding proteins"/>
    <property type="match status" value="1"/>
</dbReference>
<protein>
    <submittedName>
        <fullName evidence="3">NAD(P)-dependent dehydrogenase (Short-subunit alcohol dehydrogenase family)/uncharacterized OB-fold protein</fullName>
    </submittedName>
</protein>
<evidence type="ECO:0000259" key="2">
    <source>
        <dbReference type="Pfam" id="PF12172"/>
    </source>
</evidence>
<dbReference type="Pfam" id="PF00106">
    <property type="entry name" value="adh_short"/>
    <property type="match status" value="1"/>
</dbReference>
<dbReference type="InterPro" id="IPR012340">
    <property type="entry name" value="NA-bd_OB-fold"/>
</dbReference>
<accession>A0A7W6FWV9</accession>
<dbReference type="InterPro" id="IPR022002">
    <property type="entry name" value="ChsH2_Znr"/>
</dbReference>
<dbReference type="Gene3D" id="6.10.30.10">
    <property type="match status" value="1"/>
</dbReference>
<organism evidence="3 4">
    <name type="scientific">Novosphingobium fluoreni</name>
    <dbReference type="NCBI Taxonomy" id="1391222"/>
    <lineage>
        <taxon>Bacteria</taxon>
        <taxon>Pseudomonadati</taxon>
        <taxon>Pseudomonadota</taxon>
        <taxon>Alphaproteobacteria</taxon>
        <taxon>Sphingomonadales</taxon>
        <taxon>Sphingomonadaceae</taxon>
        <taxon>Novosphingobium</taxon>
    </lineage>
</organism>
<feature type="compositionally biased region" description="Basic and acidic residues" evidence="1">
    <location>
        <begin position="1"/>
        <end position="21"/>
    </location>
</feature>
<dbReference type="EMBL" id="JACIDY010000001">
    <property type="protein sequence ID" value="MBB3938596.1"/>
    <property type="molecule type" value="Genomic_DNA"/>
</dbReference>
<dbReference type="Pfam" id="PF12172">
    <property type="entry name" value="zf-ChsH2"/>
    <property type="match status" value="1"/>
</dbReference>
<dbReference type="SUPFAM" id="SSF51735">
    <property type="entry name" value="NAD(P)-binding Rossmann-fold domains"/>
    <property type="match status" value="1"/>
</dbReference>
<gene>
    <name evidence="3" type="ORF">GGR39_000225</name>
</gene>
<evidence type="ECO:0000313" key="3">
    <source>
        <dbReference type="EMBL" id="MBB3938596.1"/>
    </source>
</evidence>
<keyword evidence="4" id="KW-1185">Reference proteome</keyword>
<dbReference type="Proteomes" id="UP000561459">
    <property type="component" value="Unassembled WGS sequence"/>
</dbReference>
<feature type="domain" description="ChsH2 rubredoxin-like zinc ribbon" evidence="2">
    <location>
        <begin position="36"/>
        <end position="67"/>
    </location>
</feature>
<dbReference type="InterPro" id="IPR052513">
    <property type="entry name" value="Thioester_dehydratase-like"/>
</dbReference>
<comment type="caution">
    <text evidence="3">The sequence shown here is derived from an EMBL/GenBank/DDBJ whole genome shotgun (WGS) entry which is preliminary data.</text>
</comment>
<dbReference type="RefSeq" id="WP_183615517.1">
    <property type="nucleotide sequence ID" value="NZ_JACIDY010000001.1"/>
</dbReference>
<feature type="region of interest" description="Disordered" evidence="1">
    <location>
        <begin position="1"/>
        <end position="27"/>
    </location>
</feature>